<dbReference type="EMBL" id="RRCN01000001">
    <property type="protein sequence ID" value="RRJ62090.1"/>
    <property type="molecule type" value="Genomic_DNA"/>
</dbReference>
<sequence length="206" mass="22134">MPVEERLSYGMQFSVLKKTVIWISIVTVILLNSSIFGVYSYLAEYLKSVSNMSPDTISLTLFIFGGANIIGNIVAGKFLTHSAAKTAVTFPLLLGAVYVILFFTGQFTVPMAIITLVWGILAGGIMANINQYLIASAAPEAPDFANGLFISSCNVGTTLGSVAGGLFISEMGTQYVVLVGILSLILSLFTIILRTYMYRPIKQHAA</sequence>
<dbReference type="OrthoDB" id="199773at2"/>
<feature type="transmembrane region" description="Helical" evidence="6">
    <location>
        <begin position="57"/>
        <end position="75"/>
    </location>
</feature>
<feature type="transmembrane region" description="Helical" evidence="6">
    <location>
        <begin position="174"/>
        <end position="193"/>
    </location>
</feature>
<dbReference type="PANTHER" id="PTHR43124:SF3">
    <property type="entry name" value="CHLORAMPHENICOL EFFLUX PUMP RV0191"/>
    <property type="match status" value="1"/>
</dbReference>
<feature type="transmembrane region" description="Helical" evidence="6">
    <location>
        <begin position="147"/>
        <end position="168"/>
    </location>
</feature>
<reference evidence="7 8" key="1">
    <citation type="submission" date="2018-11" db="EMBL/GenBank/DDBJ databases">
        <title>Genome sequencing of Paenibacillus sp. KCOM 3021 (= ChDC PVNT-B20).</title>
        <authorList>
            <person name="Kook J.-K."/>
            <person name="Park S.-N."/>
            <person name="Lim Y.K."/>
        </authorList>
    </citation>
    <scope>NUCLEOTIDE SEQUENCE [LARGE SCALE GENOMIC DNA]</scope>
    <source>
        <strain evidence="7 8">KCOM 3021</strain>
    </source>
</reference>
<organism evidence="7 8">
    <name type="scientific">Paenibacillus oralis</name>
    <dbReference type="NCBI Taxonomy" id="2490856"/>
    <lineage>
        <taxon>Bacteria</taxon>
        <taxon>Bacillati</taxon>
        <taxon>Bacillota</taxon>
        <taxon>Bacilli</taxon>
        <taxon>Bacillales</taxon>
        <taxon>Paenibacillaceae</taxon>
        <taxon>Paenibacillus</taxon>
    </lineage>
</organism>
<dbReference type="Proteomes" id="UP000267017">
    <property type="component" value="Unassembled WGS sequence"/>
</dbReference>
<gene>
    <name evidence="7" type="ORF">EHV15_03285</name>
</gene>
<evidence type="ECO:0000256" key="2">
    <source>
        <dbReference type="ARBA" id="ARBA00022475"/>
    </source>
</evidence>
<evidence type="ECO:0000256" key="6">
    <source>
        <dbReference type="SAM" id="Phobius"/>
    </source>
</evidence>
<feature type="transmembrane region" description="Helical" evidence="6">
    <location>
        <begin position="20"/>
        <end position="42"/>
    </location>
</feature>
<dbReference type="GO" id="GO:0005886">
    <property type="term" value="C:plasma membrane"/>
    <property type="evidence" value="ECO:0007669"/>
    <property type="project" value="UniProtKB-SubCell"/>
</dbReference>
<feature type="transmembrane region" description="Helical" evidence="6">
    <location>
        <begin position="111"/>
        <end position="135"/>
    </location>
</feature>
<evidence type="ECO:0000256" key="1">
    <source>
        <dbReference type="ARBA" id="ARBA00004651"/>
    </source>
</evidence>
<comment type="caution">
    <text evidence="7">The sequence shown here is derived from an EMBL/GenBank/DDBJ whole genome shotgun (WGS) entry which is preliminary data.</text>
</comment>
<dbReference type="Gene3D" id="1.20.1250.20">
    <property type="entry name" value="MFS general substrate transporter like domains"/>
    <property type="match status" value="1"/>
</dbReference>
<dbReference type="AlphaFoldDB" id="A0A3P3TW87"/>
<keyword evidence="5 6" id="KW-0472">Membrane</keyword>
<dbReference type="PANTHER" id="PTHR43124">
    <property type="entry name" value="PURINE EFFLUX PUMP PBUE"/>
    <property type="match status" value="1"/>
</dbReference>
<protein>
    <submittedName>
        <fullName evidence="7">MFS transporter</fullName>
    </submittedName>
</protein>
<evidence type="ECO:0000256" key="5">
    <source>
        <dbReference type="ARBA" id="ARBA00023136"/>
    </source>
</evidence>
<keyword evidence="4 6" id="KW-1133">Transmembrane helix</keyword>
<keyword evidence="8" id="KW-1185">Reference proteome</keyword>
<dbReference type="GO" id="GO:0022857">
    <property type="term" value="F:transmembrane transporter activity"/>
    <property type="evidence" value="ECO:0007669"/>
    <property type="project" value="InterPro"/>
</dbReference>
<dbReference type="InterPro" id="IPR011701">
    <property type="entry name" value="MFS"/>
</dbReference>
<dbReference type="Pfam" id="PF07690">
    <property type="entry name" value="MFS_1"/>
    <property type="match status" value="1"/>
</dbReference>
<name>A0A3P3TW87_9BACL</name>
<dbReference type="InterPro" id="IPR050189">
    <property type="entry name" value="MFS_Efflux_Transporters"/>
</dbReference>
<keyword evidence="3 6" id="KW-0812">Transmembrane</keyword>
<comment type="subcellular location">
    <subcellularLocation>
        <location evidence="1">Cell membrane</location>
        <topology evidence="1">Multi-pass membrane protein</topology>
    </subcellularLocation>
</comment>
<evidence type="ECO:0000313" key="7">
    <source>
        <dbReference type="EMBL" id="RRJ62090.1"/>
    </source>
</evidence>
<proteinExistence type="predicted"/>
<dbReference type="SUPFAM" id="SSF103473">
    <property type="entry name" value="MFS general substrate transporter"/>
    <property type="match status" value="1"/>
</dbReference>
<dbReference type="InterPro" id="IPR036259">
    <property type="entry name" value="MFS_trans_sf"/>
</dbReference>
<feature type="transmembrane region" description="Helical" evidence="6">
    <location>
        <begin position="87"/>
        <end position="105"/>
    </location>
</feature>
<evidence type="ECO:0000313" key="8">
    <source>
        <dbReference type="Proteomes" id="UP000267017"/>
    </source>
</evidence>
<evidence type="ECO:0000256" key="3">
    <source>
        <dbReference type="ARBA" id="ARBA00022692"/>
    </source>
</evidence>
<keyword evidence="2" id="KW-1003">Cell membrane</keyword>
<evidence type="ECO:0000256" key="4">
    <source>
        <dbReference type="ARBA" id="ARBA00022989"/>
    </source>
</evidence>
<accession>A0A3P3TW87</accession>